<evidence type="ECO:0000256" key="1">
    <source>
        <dbReference type="SAM" id="MobiDB-lite"/>
    </source>
</evidence>
<gene>
    <name evidence="3" type="ORF">LIER_32640</name>
</gene>
<proteinExistence type="predicted"/>
<dbReference type="AlphaFoldDB" id="A0AAV3RYB2"/>
<feature type="region of interest" description="Disordered" evidence="1">
    <location>
        <begin position="1"/>
        <end position="28"/>
    </location>
</feature>
<feature type="compositionally biased region" description="Basic residues" evidence="1">
    <location>
        <begin position="72"/>
        <end position="81"/>
    </location>
</feature>
<keyword evidence="4" id="KW-1185">Reference proteome</keyword>
<dbReference type="EMBL" id="BAABME010012639">
    <property type="protein sequence ID" value="GAA0185352.1"/>
    <property type="molecule type" value="Genomic_DNA"/>
</dbReference>
<evidence type="ECO:0000313" key="3">
    <source>
        <dbReference type="EMBL" id="GAA0185352.1"/>
    </source>
</evidence>
<keyword evidence="2" id="KW-0472">Membrane</keyword>
<feature type="transmembrane region" description="Helical" evidence="2">
    <location>
        <begin position="36"/>
        <end position="58"/>
    </location>
</feature>
<organism evidence="3 4">
    <name type="scientific">Lithospermum erythrorhizon</name>
    <name type="common">Purple gromwell</name>
    <name type="synonym">Lithospermum officinale var. erythrorhizon</name>
    <dbReference type="NCBI Taxonomy" id="34254"/>
    <lineage>
        <taxon>Eukaryota</taxon>
        <taxon>Viridiplantae</taxon>
        <taxon>Streptophyta</taxon>
        <taxon>Embryophyta</taxon>
        <taxon>Tracheophyta</taxon>
        <taxon>Spermatophyta</taxon>
        <taxon>Magnoliopsida</taxon>
        <taxon>eudicotyledons</taxon>
        <taxon>Gunneridae</taxon>
        <taxon>Pentapetalae</taxon>
        <taxon>asterids</taxon>
        <taxon>lamiids</taxon>
        <taxon>Boraginales</taxon>
        <taxon>Boraginaceae</taxon>
        <taxon>Boraginoideae</taxon>
        <taxon>Lithospermeae</taxon>
        <taxon>Lithospermum</taxon>
    </lineage>
</organism>
<dbReference type="Proteomes" id="UP001454036">
    <property type="component" value="Unassembled WGS sequence"/>
</dbReference>
<sequence length="168" mass="17531">MSLSSSSPLQPFQESPTSATSQEPPHSSSSGSYSQVFIVLAIICVVSIVGCVVGRVCCKDGESRANKNQGGSKKKGKRGKGNHGVQPKDVDIEFGLENKLKPIPSAKIAAGDGINRGFQAPPGGWNGEVKGIKGPPGGHMEFKNGPGPIPYTPGNMEFKRGPGPMPYN</sequence>
<keyword evidence="2" id="KW-1133">Transmembrane helix</keyword>
<accession>A0AAV3RYB2</accession>
<feature type="region of interest" description="Disordered" evidence="1">
    <location>
        <begin position="62"/>
        <end position="90"/>
    </location>
</feature>
<comment type="caution">
    <text evidence="3">The sequence shown here is derived from an EMBL/GenBank/DDBJ whole genome shotgun (WGS) entry which is preliminary data.</text>
</comment>
<reference evidence="3 4" key="1">
    <citation type="submission" date="2024-01" db="EMBL/GenBank/DDBJ databases">
        <title>The complete chloroplast genome sequence of Lithospermum erythrorhizon: insights into the phylogenetic relationship among Boraginaceae species and the maternal lineages of purple gromwells.</title>
        <authorList>
            <person name="Okada T."/>
            <person name="Watanabe K."/>
        </authorList>
    </citation>
    <scope>NUCLEOTIDE SEQUENCE [LARGE SCALE GENOMIC DNA]</scope>
</reference>
<dbReference type="PANTHER" id="PTHR33429">
    <property type="entry name" value="OS02G0708000 PROTEIN-RELATED"/>
    <property type="match status" value="1"/>
</dbReference>
<evidence type="ECO:0000313" key="4">
    <source>
        <dbReference type="Proteomes" id="UP001454036"/>
    </source>
</evidence>
<name>A0AAV3RYB2_LITER</name>
<keyword evidence="2" id="KW-0812">Transmembrane</keyword>
<feature type="region of interest" description="Disordered" evidence="1">
    <location>
        <begin position="119"/>
        <end position="168"/>
    </location>
</feature>
<evidence type="ECO:0000256" key="2">
    <source>
        <dbReference type="SAM" id="Phobius"/>
    </source>
</evidence>
<evidence type="ECO:0008006" key="5">
    <source>
        <dbReference type="Google" id="ProtNLM"/>
    </source>
</evidence>
<protein>
    <recommendedName>
        <fullName evidence="5">Transmembrane protein</fullName>
    </recommendedName>
</protein>
<dbReference type="PANTHER" id="PTHR33429:SF7">
    <property type="entry name" value="OS02G0708000 PROTEIN"/>
    <property type="match status" value="1"/>
</dbReference>